<feature type="repeat" description="ANK" evidence="1">
    <location>
        <begin position="163"/>
        <end position="195"/>
    </location>
</feature>
<dbReference type="PROSITE" id="PS50088">
    <property type="entry name" value="ANK_REPEAT"/>
    <property type="match status" value="2"/>
</dbReference>
<organism evidence="2 3">
    <name type="scientific">Paramecium sonneborni</name>
    <dbReference type="NCBI Taxonomy" id="65129"/>
    <lineage>
        <taxon>Eukaryota</taxon>
        <taxon>Sar</taxon>
        <taxon>Alveolata</taxon>
        <taxon>Ciliophora</taxon>
        <taxon>Intramacronucleata</taxon>
        <taxon>Oligohymenophorea</taxon>
        <taxon>Peniculida</taxon>
        <taxon>Parameciidae</taxon>
        <taxon>Paramecium</taxon>
    </lineage>
</organism>
<dbReference type="InterPro" id="IPR002110">
    <property type="entry name" value="Ankyrin_rpt"/>
</dbReference>
<evidence type="ECO:0000256" key="1">
    <source>
        <dbReference type="PROSITE-ProRule" id="PRU00023"/>
    </source>
</evidence>
<dbReference type="OrthoDB" id="293356at2759"/>
<dbReference type="PANTHER" id="PTHR24198">
    <property type="entry name" value="ANKYRIN REPEAT AND PROTEIN KINASE DOMAIN-CONTAINING PROTEIN"/>
    <property type="match status" value="1"/>
</dbReference>
<sequence>MQIPQIPPESRPSKLTRISNQTFYSLENCDVFNNQIENTDLTMDQIPMLQQVFEVRYSQHKENQVQKFYNMPYQERMYFMMDKDSGRIFDMRIPEQAKEIQAILNGNTINLIKDQAWNEFILLTKKMNEHLLDYAELGDEESINTLLIPTNEYYINIDTKGLDDWTALHFASNEGNLEIINILLKNGATVDSLTKFQRTPFFLTVIQNFIDCANVLLEHNANINIQDKDGNTPLHIASQIGSIEMISFLLEKKADPNIRNIFNQNSMQICCDANSLQIFIKYGYVNHDENHNTWNQFPFKKQQI</sequence>
<protein>
    <recommendedName>
        <fullName evidence="4">Ankyrin repeat protein</fullName>
    </recommendedName>
</protein>
<evidence type="ECO:0000313" key="3">
    <source>
        <dbReference type="Proteomes" id="UP000692954"/>
    </source>
</evidence>
<keyword evidence="1" id="KW-0040">ANK repeat</keyword>
<keyword evidence="3" id="KW-1185">Reference proteome</keyword>
<accession>A0A8S1R5T6</accession>
<reference evidence="2" key="1">
    <citation type="submission" date="2021-01" db="EMBL/GenBank/DDBJ databases">
        <authorList>
            <consortium name="Genoscope - CEA"/>
            <person name="William W."/>
        </authorList>
    </citation>
    <scope>NUCLEOTIDE SEQUENCE</scope>
</reference>
<name>A0A8S1R5T6_9CILI</name>
<dbReference type="AlphaFoldDB" id="A0A8S1R5T6"/>
<gene>
    <name evidence="2" type="ORF">PSON_ATCC_30995.1.T1440136</name>
</gene>
<dbReference type="Pfam" id="PF12796">
    <property type="entry name" value="Ank_2"/>
    <property type="match status" value="1"/>
</dbReference>
<dbReference type="SMART" id="SM00248">
    <property type="entry name" value="ANK"/>
    <property type="match status" value="3"/>
</dbReference>
<feature type="repeat" description="ANK" evidence="1">
    <location>
        <begin position="229"/>
        <end position="261"/>
    </location>
</feature>
<evidence type="ECO:0008006" key="4">
    <source>
        <dbReference type="Google" id="ProtNLM"/>
    </source>
</evidence>
<proteinExistence type="predicted"/>
<evidence type="ECO:0000313" key="2">
    <source>
        <dbReference type="EMBL" id="CAD8123426.1"/>
    </source>
</evidence>
<dbReference type="Proteomes" id="UP000692954">
    <property type="component" value="Unassembled WGS sequence"/>
</dbReference>
<comment type="caution">
    <text evidence="2">The sequence shown here is derived from an EMBL/GenBank/DDBJ whole genome shotgun (WGS) entry which is preliminary data.</text>
</comment>
<dbReference type="EMBL" id="CAJJDN010000144">
    <property type="protein sequence ID" value="CAD8123426.1"/>
    <property type="molecule type" value="Genomic_DNA"/>
</dbReference>
<dbReference type="PROSITE" id="PS50297">
    <property type="entry name" value="ANK_REP_REGION"/>
    <property type="match status" value="2"/>
</dbReference>
<dbReference type="PANTHER" id="PTHR24198:SF165">
    <property type="entry name" value="ANKYRIN REPEAT-CONTAINING PROTEIN-RELATED"/>
    <property type="match status" value="1"/>
</dbReference>